<gene>
    <name evidence="3" type="ORF">N0D28_10100</name>
</gene>
<evidence type="ECO:0000313" key="3">
    <source>
        <dbReference type="EMBL" id="UWX63111.1"/>
    </source>
</evidence>
<evidence type="ECO:0000259" key="2">
    <source>
        <dbReference type="Pfam" id="PF13439"/>
    </source>
</evidence>
<dbReference type="PANTHER" id="PTHR45947:SF3">
    <property type="entry name" value="SULFOQUINOVOSYL TRANSFERASE SQD2"/>
    <property type="match status" value="1"/>
</dbReference>
<protein>
    <submittedName>
        <fullName evidence="3">Glycosyltransferase family 4 protein</fullName>
    </submittedName>
</protein>
<feature type="domain" description="Glycosyltransferase subfamily 4-like N-terminal" evidence="2">
    <location>
        <begin position="20"/>
        <end position="163"/>
    </location>
</feature>
<evidence type="ECO:0000313" key="4">
    <source>
        <dbReference type="Proteomes" id="UP001060261"/>
    </source>
</evidence>
<dbReference type="CDD" id="cd03794">
    <property type="entry name" value="GT4_WbuB-like"/>
    <property type="match status" value="1"/>
</dbReference>
<sequence length="364" mass="40803">MRISYLCLQETKEGQASYSHVREIISGLEALGWDVTLFEPKYKSVNRSPLARMISFTFTQLRLIKYGLPDVLYVRSHFAALIATVWAKIFQIPIVCEINGKFVDAYIAWPKLTRFSNIIDYFWATQYKWSALLITVTPDLAKWVANIAPSASLVVVPNGANTSIFRSTRINNLFSEDDRYVVFFGALAKWQGVDTILEATLSHIWPENIKVIIAGDGEYRGQVELVANVSSRVDYIGVVDQQTLAHLISNSLASLSPQKNIHGRADTGLFPLKLFESLACGRPVIVTRHKGMADLVDQNECGIVIPENDPDSLAEAVNFLSKNIEEANLMGKRGQKIVVMEHSWMNRALDTHFAILKILSQKAD</sequence>
<reference evidence="3" key="1">
    <citation type="submission" date="2022-09" db="EMBL/GenBank/DDBJ databases">
        <title>genome sequence of Deinococcus rubellus.</title>
        <authorList>
            <person name="Srinivasan S."/>
        </authorList>
    </citation>
    <scope>NUCLEOTIDE SEQUENCE</scope>
    <source>
        <strain evidence="3">Ant6</strain>
    </source>
</reference>
<dbReference type="Gene3D" id="3.40.50.2000">
    <property type="entry name" value="Glycogen Phosphorylase B"/>
    <property type="match status" value="2"/>
</dbReference>
<organism evidence="3 4">
    <name type="scientific">Deinococcus rubellus</name>
    <dbReference type="NCBI Taxonomy" id="1889240"/>
    <lineage>
        <taxon>Bacteria</taxon>
        <taxon>Thermotogati</taxon>
        <taxon>Deinococcota</taxon>
        <taxon>Deinococci</taxon>
        <taxon>Deinococcales</taxon>
        <taxon>Deinococcaceae</taxon>
        <taxon>Deinococcus</taxon>
    </lineage>
</organism>
<evidence type="ECO:0000259" key="1">
    <source>
        <dbReference type="Pfam" id="PF00534"/>
    </source>
</evidence>
<dbReference type="EMBL" id="CP104213">
    <property type="protein sequence ID" value="UWX63111.1"/>
    <property type="molecule type" value="Genomic_DNA"/>
</dbReference>
<dbReference type="RefSeq" id="WP_260559404.1">
    <property type="nucleotide sequence ID" value="NZ_BAABEC010000179.1"/>
</dbReference>
<accession>A0ABY5YG18</accession>
<name>A0ABY5YG18_9DEIO</name>
<dbReference type="Pfam" id="PF00534">
    <property type="entry name" value="Glycos_transf_1"/>
    <property type="match status" value="1"/>
</dbReference>
<feature type="domain" description="Glycosyl transferase family 1" evidence="1">
    <location>
        <begin position="170"/>
        <end position="336"/>
    </location>
</feature>
<dbReference type="PANTHER" id="PTHR45947">
    <property type="entry name" value="SULFOQUINOVOSYL TRANSFERASE SQD2"/>
    <property type="match status" value="1"/>
</dbReference>
<dbReference type="InterPro" id="IPR001296">
    <property type="entry name" value="Glyco_trans_1"/>
</dbReference>
<dbReference type="InterPro" id="IPR028098">
    <property type="entry name" value="Glyco_trans_4-like_N"/>
</dbReference>
<keyword evidence="4" id="KW-1185">Reference proteome</keyword>
<dbReference type="SUPFAM" id="SSF53756">
    <property type="entry name" value="UDP-Glycosyltransferase/glycogen phosphorylase"/>
    <property type="match status" value="1"/>
</dbReference>
<proteinExistence type="predicted"/>
<dbReference type="InterPro" id="IPR050194">
    <property type="entry name" value="Glycosyltransferase_grp1"/>
</dbReference>
<dbReference type="Pfam" id="PF13439">
    <property type="entry name" value="Glyco_transf_4"/>
    <property type="match status" value="1"/>
</dbReference>
<dbReference type="Proteomes" id="UP001060261">
    <property type="component" value="Chromosome"/>
</dbReference>